<comment type="similarity">
    <text evidence="1 6">Belongs to the XseB family.</text>
</comment>
<evidence type="ECO:0000256" key="2">
    <source>
        <dbReference type="ARBA" id="ARBA00022490"/>
    </source>
</evidence>
<gene>
    <name evidence="6" type="primary">xseB</name>
    <name evidence="7" type="ORF">SAMN05421877_10710</name>
</gene>
<dbReference type="Pfam" id="PF02609">
    <property type="entry name" value="Exonuc_VII_S"/>
    <property type="match status" value="1"/>
</dbReference>
<dbReference type="InterPro" id="IPR037004">
    <property type="entry name" value="Exonuc_VII_ssu_sf"/>
</dbReference>
<dbReference type="GO" id="GO:0006308">
    <property type="term" value="P:DNA catabolic process"/>
    <property type="evidence" value="ECO:0007669"/>
    <property type="project" value="UniProtKB-UniRule"/>
</dbReference>
<dbReference type="EMBL" id="FNUT01000007">
    <property type="protein sequence ID" value="SEG35770.1"/>
    <property type="molecule type" value="Genomic_DNA"/>
</dbReference>
<evidence type="ECO:0000256" key="4">
    <source>
        <dbReference type="ARBA" id="ARBA00022801"/>
    </source>
</evidence>
<evidence type="ECO:0000256" key="3">
    <source>
        <dbReference type="ARBA" id="ARBA00022722"/>
    </source>
</evidence>
<dbReference type="HAMAP" id="MF_00337">
    <property type="entry name" value="Exonuc_7_S"/>
    <property type="match status" value="1"/>
</dbReference>
<protein>
    <recommendedName>
        <fullName evidence="6">Exodeoxyribonuclease 7 small subunit</fullName>
        <ecNumber evidence="6">3.1.11.6</ecNumber>
    </recommendedName>
    <alternativeName>
        <fullName evidence="6">Exodeoxyribonuclease VII small subunit</fullName>
        <shortName evidence="6">Exonuclease VII small subunit</shortName>
    </alternativeName>
</protein>
<keyword evidence="3 6" id="KW-0540">Nuclease</keyword>
<evidence type="ECO:0000313" key="7">
    <source>
        <dbReference type="EMBL" id="SEG35770.1"/>
    </source>
</evidence>
<dbReference type="InterPro" id="IPR003761">
    <property type="entry name" value="Exonuc_VII_S"/>
</dbReference>
<dbReference type="GO" id="GO:0008855">
    <property type="term" value="F:exodeoxyribonuclease VII activity"/>
    <property type="evidence" value="ECO:0007669"/>
    <property type="project" value="UniProtKB-UniRule"/>
</dbReference>
<accession>A0A1H5ZI26</accession>
<keyword evidence="4 6" id="KW-0378">Hydrolase</keyword>
<sequence>MENKYTYKDAFEELQEIVSAIETGDIPVDELTVKITRASSLLEICKAKLTDSEAEVEKLLQKLEKENPSDPAADTEA</sequence>
<evidence type="ECO:0000313" key="8">
    <source>
        <dbReference type="Proteomes" id="UP000236731"/>
    </source>
</evidence>
<comment type="subcellular location">
    <subcellularLocation>
        <location evidence="6">Cytoplasm</location>
    </subcellularLocation>
</comment>
<dbReference type="NCBIfam" id="TIGR01280">
    <property type="entry name" value="xseB"/>
    <property type="match status" value="1"/>
</dbReference>
<evidence type="ECO:0000256" key="6">
    <source>
        <dbReference type="HAMAP-Rule" id="MF_00337"/>
    </source>
</evidence>
<proteinExistence type="inferred from homology"/>
<dbReference type="GO" id="GO:0005737">
    <property type="term" value="C:cytoplasm"/>
    <property type="evidence" value="ECO:0007669"/>
    <property type="project" value="UniProtKB-SubCell"/>
</dbReference>
<name>A0A1H5ZI26_9SPHI</name>
<comment type="function">
    <text evidence="6">Bidirectionally degrades single-stranded DNA into large acid-insoluble oligonucleotides, which are then degraded further into small acid-soluble oligonucleotides.</text>
</comment>
<dbReference type="OrthoDB" id="9813898at2"/>
<dbReference type="SUPFAM" id="SSF116842">
    <property type="entry name" value="XseB-like"/>
    <property type="match status" value="1"/>
</dbReference>
<comment type="subunit">
    <text evidence="6">Heterooligomer composed of large and small subunits.</text>
</comment>
<evidence type="ECO:0000256" key="1">
    <source>
        <dbReference type="ARBA" id="ARBA00009998"/>
    </source>
</evidence>
<evidence type="ECO:0000256" key="5">
    <source>
        <dbReference type="ARBA" id="ARBA00022839"/>
    </source>
</evidence>
<dbReference type="AlphaFoldDB" id="A0A1H5ZI26"/>
<keyword evidence="5 6" id="KW-0269">Exonuclease</keyword>
<comment type="catalytic activity">
    <reaction evidence="6">
        <text>Exonucleolytic cleavage in either 5'- to 3'- or 3'- to 5'-direction to yield nucleoside 5'-phosphates.</text>
        <dbReference type="EC" id="3.1.11.6"/>
    </reaction>
</comment>
<keyword evidence="8" id="KW-1185">Reference proteome</keyword>
<keyword evidence="2 6" id="KW-0963">Cytoplasm</keyword>
<organism evidence="7 8">
    <name type="scientific">Sphingobacterium lactis</name>
    <dbReference type="NCBI Taxonomy" id="797291"/>
    <lineage>
        <taxon>Bacteria</taxon>
        <taxon>Pseudomonadati</taxon>
        <taxon>Bacteroidota</taxon>
        <taxon>Sphingobacteriia</taxon>
        <taxon>Sphingobacteriales</taxon>
        <taxon>Sphingobacteriaceae</taxon>
        <taxon>Sphingobacterium</taxon>
    </lineage>
</organism>
<dbReference type="GO" id="GO:0009318">
    <property type="term" value="C:exodeoxyribonuclease VII complex"/>
    <property type="evidence" value="ECO:0007669"/>
    <property type="project" value="UniProtKB-UniRule"/>
</dbReference>
<dbReference type="EC" id="3.1.11.6" evidence="6"/>
<dbReference type="Proteomes" id="UP000236731">
    <property type="component" value="Unassembled WGS sequence"/>
</dbReference>
<dbReference type="RefSeq" id="WP_103906464.1">
    <property type="nucleotide sequence ID" value="NZ_CP049246.1"/>
</dbReference>
<dbReference type="Gene3D" id="1.10.287.1040">
    <property type="entry name" value="Exonuclease VII, small subunit"/>
    <property type="match status" value="1"/>
</dbReference>
<reference evidence="8" key="1">
    <citation type="submission" date="2016-10" db="EMBL/GenBank/DDBJ databases">
        <authorList>
            <person name="Varghese N."/>
            <person name="Submissions S."/>
        </authorList>
    </citation>
    <scope>NUCLEOTIDE SEQUENCE [LARGE SCALE GENOMIC DNA]</scope>
    <source>
        <strain evidence="8">DSM 22361</strain>
    </source>
</reference>